<dbReference type="Pfam" id="PF07859">
    <property type="entry name" value="Abhydrolase_3"/>
    <property type="match status" value="1"/>
</dbReference>
<dbReference type="EMBL" id="QAMZ01000003">
    <property type="protein sequence ID" value="PWL55772.1"/>
    <property type="molecule type" value="Genomic_DNA"/>
</dbReference>
<dbReference type="Proteomes" id="UP000246114">
    <property type="component" value="Unassembled WGS sequence"/>
</dbReference>
<evidence type="ECO:0000313" key="6">
    <source>
        <dbReference type="Proteomes" id="UP000246114"/>
    </source>
</evidence>
<reference evidence="5 6" key="1">
    <citation type="submission" date="2018-03" db="EMBL/GenBank/DDBJ databases">
        <title>The uncultured portion of the human microbiome is neutrally assembled.</title>
        <authorList>
            <person name="Jeraldo P."/>
            <person name="Boardman L."/>
            <person name="White B.A."/>
            <person name="Nelson H."/>
            <person name="Goldenfeld N."/>
            <person name="Chia N."/>
        </authorList>
    </citation>
    <scope>NUCLEOTIDE SEQUENCE [LARGE SCALE GENOMIC DNA]</scope>
    <source>
        <strain evidence="5">CIM:MAG 903</strain>
    </source>
</reference>
<dbReference type="InterPro" id="IPR029058">
    <property type="entry name" value="AB_hydrolase_fold"/>
</dbReference>
<accession>A0A316MBA8</accession>
<evidence type="ECO:0000256" key="1">
    <source>
        <dbReference type="ARBA" id="ARBA00010515"/>
    </source>
</evidence>
<comment type="similarity">
    <text evidence="1">Belongs to the 'GDXG' lipolytic enzyme family.</text>
</comment>
<organism evidence="5 6">
    <name type="scientific">Clostridium cadaveris</name>
    <dbReference type="NCBI Taxonomy" id="1529"/>
    <lineage>
        <taxon>Bacteria</taxon>
        <taxon>Bacillati</taxon>
        <taxon>Bacillota</taxon>
        <taxon>Clostridia</taxon>
        <taxon>Eubacteriales</taxon>
        <taxon>Clostridiaceae</taxon>
        <taxon>Clostridium</taxon>
    </lineage>
</organism>
<evidence type="ECO:0000256" key="2">
    <source>
        <dbReference type="ARBA" id="ARBA00022801"/>
    </source>
</evidence>
<evidence type="ECO:0000259" key="4">
    <source>
        <dbReference type="Pfam" id="PF07859"/>
    </source>
</evidence>
<dbReference type="InterPro" id="IPR050300">
    <property type="entry name" value="GDXG_lipolytic_enzyme"/>
</dbReference>
<gene>
    <name evidence="5" type="ORF">DBY38_00320</name>
</gene>
<dbReference type="SUPFAM" id="SSF53474">
    <property type="entry name" value="alpha/beta-Hydrolases"/>
    <property type="match status" value="1"/>
</dbReference>
<dbReference type="Gene3D" id="3.40.50.1820">
    <property type="entry name" value="alpha/beta hydrolase"/>
    <property type="match status" value="1"/>
</dbReference>
<dbReference type="PANTHER" id="PTHR48081:SF8">
    <property type="entry name" value="ALPHA_BETA HYDROLASE FOLD-3 DOMAIN-CONTAINING PROTEIN-RELATED"/>
    <property type="match status" value="1"/>
</dbReference>
<keyword evidence="2 5" id="KW-0378">Hydrolase</keyword>
<sequence>MRDRRTSMLGHILREMMDNITDTSLGEPIQTGKYRKHPVEPPWKCPKGYEYNKIELNNFVMEDLFPQVGSNGKAILQLHGGGYIGPMKNVYRRFALKYCDYAKGAEVLTIDYRVAPEFPFPAALDDAIAAYEWLLKEKKYDSTNIIIAGDSAGGGLALALGLYLKDNNMPYPAAFITMSPWTDLTNSGTSYKDNFEIDPLFGKSTNSMLYNSSYIGDNDPTNYYISPMFGDFEGFPPMLMQVGTHEVLLSDTLTVAEKAKNSNVDVKVTVYEGMFHVFQMVGDLIPEGKAAWDEVEEFINRTWD</sequence>
<comment type="caution">
    <text evidence="5">The sequence shown here is derived from an EMBL/GenBank/DDBJ whole genome shotgun (WGS) entry which is preliminary data.</text>
</comment>
<dbReference type="AlphaFoldDB" id="A0A316MBA8"/>
<evidence type="ECO:0000313" key="5">
    <source>
        <dbReference type="EMBL" id="PWL55772.1"/>
    </source>
</evidence>
<feature type="domain" description="Alpha/beta hydrolase fold-3" evidence="4">
    <location>
        <begin position="75"/>
        <end position="279"/>
    </location>
</feature>
<protein>
    <submittedName>
        <fullName evidence="5">Acetylhydrolase</fullName>
    </submittedName>
</protein>
<dbReference type="GO" id="GO:0016787">
    <property type="term" value="F:hydrolase activity"/>
    <property type="evidence" value="ECO:0007669"/>
    <property type="project" value="UniProtKB-KW"/>
</dbReference>
<dbReference type="InterPro" id="IPR033140">
    <property type="entry name" value="Lipase_GDXG_put_SER_AS"/>
</dbReference>
<dbReference type="PANTHER" id="PTHR48081">
    <property type="entry name" value="AB HYDROLASE SUPERFAMILY PROTEIN C4A8.06C"/>
    <property type="match status" value="1"/>
</dbReference>
<proteinExistence type="inferred from homology"/>
<dbReference type="InterPro" id="IPR013094">
    <property type="entry name" value="AB_hydrolase_3"/>
</dbReference>
<evidence type="ECO:0000256" key="3">
    <source>
        <dbReference type="PROSITE-ProRule" id="PRU10038"/>
    </source>
</evidence>
<dbReference type="PROSITE" id="PS01174">
    <property type="entry name" value="LIPASE_GDXG_SER"/>
    <property type="match status" value="1"/>
</dbReference>
<feature type="active site" evidence="3">
    <location>
        <position position="151"/>
    </location>
</feature>
<name>A0A316MBA8_9CLOT</name>